<dbReference type="InterPro" id="IPR009003">
    <property type="entry name" value="Peptidase_S1_PA"/>
</dbReference>
<gene>
    <name evidence="1" type="ORF">ACFFGH_09455</name>
</gene>
<reference evidence="1 2" key="1">
    <citation type="submission" date="2024-09" db="EMBL/GenBank/DDBJ databases">
        <authorList>
            <person name="Sun Q."/>
            <person name="Mori K."/>
        </authorList>
    </citation>
    <scope>NUCLEOTIDE SEQUENCE [LARGE SCALE GENOMIC DNA]</scope>
    <source>
        <strain evidence="1 2">KCTC 23076</strain>
    </source>
</reference>
<keyword evidence="2" id="KW-1185">Reference proteome</keyword>
<name>A0ABV6RQ52_9GAMM</name>
<dbReference type="InterPro" id="IPR043504">
    <property type="entry name" value="Peptidase_S1_PA_chymotrypsin"/>
</dbReference>
<dbReference type="Proteomes" id="UP001589896">
    <property type="component" value="Unassembled WGS sequence"/>
</dbReference>
<accession>A0ABV6RQ52</accession>
<dbReference type="EMBL" id="JBHLTG010000002">
    <property type="protein sequence ID" value="MFC0678068.1"/>
    <property type="molecule type" value="Genomic_DNA"/>
</dbReference>
<protein>
    <submittedName>
        <fullName evidence="1">Uncharacterized protein</fullName>
    </submittedName>
</protein>
<organism evidence="1 2">
    <name type="scientific">Lysobacter korlensis</name>
    <dbReference type="NCBI Taxonomy" id="553636"/>
    <lineage>
        <taxon>Bacteria</taxon>
        <taxon>Pseudomonadati</taxon>
        <taxon>Pseudomonadota</taxon>
        <taxon>Gammaproteobacteria</taxon>
        <taxon>Lysobacterales</taxon>
        <taxon>Lysobacteraceae</taxon>
        <taxon>Lysobacter</taxon>
    </lineage>
</organism>
<evidence type="ECO:0000313" key="2">
    <source>
        <dbReference type="Proteomes" id="UP001589896"/>
    </source>
</evidence>
<evidence type="ECO:0000313" key="1">
    <source>
        <dbReference type="EMBL" id="MFC0678068.1"/>
    </source>
</evidence>
<dbReference type="Gene3D" id="2.40.10.10">
    <property type="entry name" value="Trypsin-like serine proteases"/>
    <property type="match status" value="1"/>
</dbReference>
<proteinExistence type="predicted"/>
<comment type="caution">
    <text evidence="1">The sequence shown here is derived from an EMBL/GenBank/DDBJ whole genome shotgun (WGS) entry which is preliminary data.</text>
</comment>
<sequence length="474" mass="50053">MNGDDALPLSESAATRLQQYPGVQAIGLGMKETGGQLTGELAVLVLVDRKRPLSELAVDEVIPAEVDGLPTDVVEFGAAYALAAADTKKYRIEDESKVRPLIGGIQVQARHWGVNIDTGTLGCFARTREAPQRIVMLSNAHVIGDSDSDVTDAVGQPSMCSICSTCCSDTVGEVLRFRMTEHVDGAIATVDASAGTPAAQIKEIGAVAGTRPLSAQDAFSGTIEIQKRGRTTGLTFGTVRGWIVGPQNILNHNGSVNRVSRDHLLLQVRQPSECFVLDGDSGSAVLDMDRKVVGLLFGGNEKGTIGLACPIQFVTDELQIDILEATAVVPVVERAFAIAPLAGIADGPAGELLETPAGRFAAELYDTHAEEVRRLVRTNPRVSAVWRRHGGPALIHGLARAAEQPDELPLPVELNGRPVAEEIRAICDVLARYASDALRSALVLHGPRLAACGGRTLAECATMLAPRPAEAVAP</sequence>
<dbReference type="RefSeq" id="WP_386667599.1">
    <property type="nucleotide sequence ID" value="NZ_JBHLTG010000002.1"/>
</dbReference>
<dbReference type="SUPFAM" id="SSF50494">
    <property type="entry name" value="Trypsin-like serine proteases"/>
    <property type="match status" value="1"/>
</dbReference>